<dbReference type="Proteomes" id="UP000007394">
    <property type="component" value="Chromosome"/>
</dbReference>
<evidence type="ECO:0000313" key="2">
    <source>
        <dbReference type="EMBL" id="AFH50751.1"/>
    </source>
</evidence>
<evidence type="ECO:0000259" key="1">
    <source>
        <dbReference type="Pfam" id="PF18810"/>
    </source>
</evidence>
<evidence type="ECO:0000313" key="3">
    <source>
        <dbReference type="Proteomes" id="UP000007394"/>
    </source>
</evidence>
<dbReference type="Pfam" id="PF18810">
    <property type="entry name" value="PBECR2"/>
    <property type="match status" value="1"/>
</dbReference>
<reference evidence="2 3" key="1">
    <citation type="journal article" date="2012" name="Front. Microbiol.">
        <title>Complete genome of Ignavibacterium album, a metabolically versatile, flagellated, facultative anaerobe from the phylum Chlorobi.</title>
        <authorList>
            <person name="Liu Z."/>
            <person name="Frigaard N.-U."/>
            <person name="Vogl K."/>
            <person name="Iino T."/>
            <person name="Ohkuma M."/>
            <person name="Overmann J."/>
            <person name="Bryant D.A."/>
        </authorList>
    </citation>
    <scope>NUCLEOTIDE SEQUENCE [LARGE SCALE GENOMIC DNA]</scope>
    <source>
        <strain evidence="3">DSM 19864 / JCM 16511 / NBRC 101810 / Mat9-16</strain>
    </source>
</reference>
<dbReference type="KEGG" id="ial:IALB_3048"/>
<dbReference type="HOGENOM" id="CLU_2649562_0_0_10"/>
<proteinExistence type="predicted"/>
<dbReference type="STRING" id="945713.IALB_3048"/>
<gene>
    <name evidence="2" type="ordered locus">IALB_3048</name>
</gene>
<dbReference type="AlphaFoldDB" id="I0AP44"/>
<keyword evidence="3" id="KW-1185">Reference proteome</keyword>
<name>I0AP44_IGNAJ</name>
<sequence>MKSTLQDLFEVWLSEYINEKGEIELRKTYIGLYKDKDLSEDIFLILRQEKDSFILWNAYPAKNIDDYRKGQLLYKK</sequence>
<protein>
    <recommendedName>
        <fullName evidence="1">Phage-Barnase-EndoU-ColicinE5/D-RelE like nuclease 2 domain-containing protein</fullName>
    </recommendedName>
</protein>
<dbReference type="InterPro" id="IPR041110">
    <property type="entry name" value="PBECR2"/>
</dbReference>
<feature type="domain" description="Phage-Barnase-EndoU-ColicinE5/D-RelE like nuclease 2" evidence="1">
    <location>
        <begin position="2"/>
        <end position="75"/>
    </location>
</feature>
<dbReference type="RefSeq" id="WP_014561887.1">
    <property type="nucleotide sequence ID" value="NC_017464.1"/>
</dbReference>
<dbReference type="EMBL" id="CP003418">
    <property type="protein sequence ID" value="AFH50751.1"/>
    <property type="molecule type" value="Genomic_DNA"/>
</dbReference>
<accession>I0AP44</accession>
<organism evidence="2 3">
    <name type="scientific">Ignavibacterium album (strain DSM 19864 / JCM 16511 / NBRC 101810 / Mat9-16)</name>
    <dbReference type="NCBI Taxonomy" id="945713"/>
    <lineage>
        <taxon>Bacteria</taxon>
        <taxon>Pseudomonadati</taxon>
        <taxon>Ignavibacteriota</taxon>
        <taxon>Ignavibacteria</taxon>
        <taxon>Ignavibacteriales</taxon>
        <taxon>Ignavibacteriaceae</taxon>
        <taxon>Ignavibacterium</taxon>
    </lineage>
</organism>
<dbReference type="eggNOG" id="COG2369">
    <property type="taxonomic scope" value="Bacteria"/>
</dbReference>